<protein>
    <recommendedName>
        <fullName evidence="4">Armadillo repeat-containing protein 7</fullName>
    </recommendedName>
</protein>
<accession>A0A9Q1JTV4</accession>
<dbReference type="InterPro" id="IPR016024">
    <property type="entry name" value="ARM-type_fold"/>
</dbReference>
<dbReference type="InterPro" id="IPR042462">
    <property type="entry name" value="ARMC7"/>
</dbReference>
<dbReference type="PANTHER" id="PTHR46263">
    <property type="entry name" value="ARMADILLO REPEAT-CONTAINING PROTEIN 7"/>
    <property type="match status" value="1"/>
</dbReference>
<dbReference type="SUPFAM" id="SSF48371">
    <property type="entry name" value="ARM repeat"/>
    <property type="match status" value="1"/>
</dbReference>
<evidence type="ECO:0000313" key="2">
    <source>
        <dbReference type="EMBL" id="KAJ8430955.1"/>
    </source>
</evidence>
<dbReference type="AlphaFoldDB" id="A0A9Q1JTV4"/>
<evidence type="ECO:0008006" key="4">
    <source>
        <dbReference type="Google" id="ProtNLM"/>
    </source>
</evidence>
<dbReference type="SMART" id="SM00185">
    <property type="entry name" value="ARM"/>
    <property type="match status" value="2"/>
</dbReference>
<proteinExistence type="predicted"/>
<comment type="caution">
    <text evidence="2">The sequence shown here is derived from an EMBL/GenBank/DDBJ whole genome shotgun (WGS) entry which is preliminary data.</text>
</comment>
<dbReference type="Pfam" id="PF00514">
    <property type="entry name" value="Arm"/>
    <property type="match status" value="1"/>
</dbReference>
<dbReference type="OrthoDB" id="201709at2759"/>
<sequence>MSLYKAVTMFTNDQRQAERMGKYGTPRQEHLQDLVTRFQIAKSEEEKEKIIANLANFAYDPYNYAFLRQLNVLELFIDCLTEPNERLIEFGVGGICNAVAVAENARIVADSGGVPALIGCLSSPVRNTVKYAIAGLYYLLESGCCDRREILKAEVVELIRNYTGAGGGGAGFGNLARVLLDKHYADSTAY</sequence>
<evidence type="ECO:0000256" key="1">
    <source>
        <dbReference type="ARBA" id="ARBA00022737"/>
    </source>
</evidence>
<dbReference type="EMBL" id="JAKOGI010000736">
    <property type="protein sequence ID" value="KAJ8430955.1"/>
    <property type="molecule type" value="Genomic_DNA"/>
</dbReference>
<keyword evidence="1" id="KW-0677">Repeat</keyword>
<organism evidence="2 3">
    <name type="scientific">Carnegiea gigantea</name>
    <dbReference type="NCBI Taxonomy" id="171969"/>
    <lineage>
        <taxon>Eukaryota</taxon>
        <taxon>Viridiplantae</taxon>
        <taxon>Streptophyta</taxon>
        <taxon>Embryophyta</taxon>
        <taxon>Tracheophyta</taxon>
        <taxon>Spermatophyta</taxon>
        <taxon>Magnoliopsida</taxon>
        <taxon>eudicotyledons</taxon>
        <taxon>Gunneridae</taxon>
        <taxon>Pentapetalae</taxon>
        <taxon>Caryophyllales</taxon>
        <taxon>Cactineae</taxon>
        <taxon>Cactaceae</taxon>
        <taxon>Cactoideae</taxon>
        <taxon>Echinocereeae</taxon>
        <taxon>Carnegiea</taxon>
    </lineage>
</organism>
<dbReference type="Gene3D" id="1.25.10.10">
    <property type="entry name" value="Leucine-rich Repeat Variant"/>
    <property type="match status" value="1"/>
</dbReference>
<reference evidence="2" key="1">
    <citation type="submission" date="2022-04" db="EMBL/GenBank/DDBJ databases">
        <title>Carnegiea gigantea Genome sequencing and assembly v2.</title>
        <authorList>
            <person name="Copetti D."/>
            <person name="Sanderson M.J."/>
            <person name="Burquez A."/>
            <person name="Wojciechowski M.F."/>
        </authorList>
    </citation>
    <scope>NUCLEOTIDE SEQUENCE</scope>
    <source>
        <strain evidence="2">SGP5-SGP5p</strain>
        <tissue evidence="2">Aerial part</tissue>
    </source>
</reference>
<evidence type="ECO:0000313" key="3">
    <source>
        <dbReference type="Proteomes" id="UP001153076"/>
    </source>
</evidence>
<dbReference type="InterPro" id="IPR011989">
    <property type="entry name" value="ARM-like"/>
</dbReference>
<gene>
    <name evidence="2" type="ORF">Cgig2_003539</name>
</gene>
<dbReference type="PANTHER" id="PTHR46263:SF1">
    <property type="entry name" value="ARMADILLO REPEAT-CONTAINING PROTEIN 7"/>
    <property type="match status" value="1"/>
</dbReference>
<keyword evidence="3" id="KW-1185">Reference proteome</keyword>
<name>A0A9Q1JTV4_9CARY</name>
<dbReference type="InterPro" id="IPR000225">
    <property type="entry name" value="Armadillo"/>
</dbReference>
<dbReference type="Proteomes" id="UP001153076">
    <property type="component" value="Unassembled WGS sequence"/>
</dbReference>